<evidence type="ECO:0000256" key="1">
    <source>
        <dbReference type="ARBA" id="ARBA00001971"/>
    </source>
</evidence>
<dbReference type="GO" id="GO:0004497">
    <property type="term" value="F:monooxygenase activity"/>
    <property type="evidence" value="ECO:0007669"/>
    <property type="project" value="UniProtKB-KW"/>
</dbReference>
<evidence type="ECO:0000256" key="6">
    <source>
        <dbReference type="RuleBase" id="RU000461"/>
    </source>
</evidence>
<dbReference type="OrthoDB" id="1470350at2759"/>
<feature type="binding site" description="axial binding residue" evidence="5">
    <location>
        <position position="474"/>
    </location>
    <ligand>
        <name>heme</name>
        <dbReference type="ChEBI" id="CHEBI:30413"/>
    </ligand>
    <ligandPart>
        <name>Fe</name>
        <dbReference type="ChEBI" id="CHEBI:18248"/>
    </ligandPart>
</feature>
<evidence type="ECO:0000256" key="7">
    <source>
        <dbReference type="SAM" id="Phobius"/>
    </source>
</evidence>
<evidence type="ECO:0000256" key="4">
    <source>
        <dbReference type="ARBA" id="ARBA00023004"/>
    </source>
</evidence>
<organism evidence="8 9">
    <name type="scientific">Gonapodya prolifera (strain JEL478)</name>
    <name type="common">Monoblepharis prolifera</name>
    <dbReference type="NCBI Taxonomy" id="1344416"/>
    <lineage>
        <taxon>Eukaryota</taxon>
        <taxon>Fungi</taxon>
        <taxon>Fungi incertae sedis</taxon>
        <taxon>Chytridiomycota</taxon>
        <taxon>Chytridiomycota incertae sedis</taxon>
        <taxon>Monoblepharidomycetes</taxon>
        <taxon>Monoblepharidales</taxon>
        <taxon>Gonapodyaceae</taxon>
        <taxon>Gonapodya</taxon>
    </lineage>
</organism>
<evidence type="ECO:0000256" key="3">
    <source>
        <dbReference type="ARBA" id="ARBA00022723"/>
    </source>
</evidence>
<dbReference type="InterPro" id="IPR050121">
    <property type="entry name" value="Cytochrome_P450_monoxygenase"/>
</dbReference>
<keyword evidence="6" id="KW-0560">Oxidoreductase</keyword>
<dbReference type="AlphaFoldDB" id="A0A139A3S6"/>
<dbReference type="Pfam" id="PF00067">
    <property type="entry name" value="p450"/>
    <property type="match status" value="1"/>
</dbReference>
<keyword evidence="3 5" id="KW-0479">Metal-binding</keyword>
<gene>
    <name evidence="8" type="ORF">M427DRAFT_35862</name>
</gene>
<keyword evidence="6" id="KW-0503">Monooxygenase</keyword>
<evidence type="ECO:0000256" key="5">
    <source>
        <dbReference type="PIRSR" id="PIRSR602401-1"/>
    </source>
</evidence>
<dbReference type="PRINTS" id="PR00463">
    <property type="entry name" value="EP450I"/>
</dbReference>
<evidence type="ECO:0000313" key="8">
    <source>
        <dbReference type="EMBL" id="KXS11319.1"/>
    </source>
</evidence>
<dbReference type="SUPFAM" id="SSF48264">
    <property type="entry name" value="Cytochrome P450"/>
    <property type="match status" value="1"/>
</dbReference>
<evidence type="ECO:0000256" key="2">
    <source>
        <dbReference type="ARBA" id="ARBA00010617"/>
    </source>
</evidence>
<reference evidence="8 9" key="1">
    <citation type="journal article" date="2015" name="Genome Biol. Evol.">
        <title>Phylogenomic analyses indicate that early fungi evolved digesting cell walls of algal ancestors of land plants.</title>
        <authorList>
            <person name="Chang Y."/>
            <person name="Wang S."/>
            <person name="Sekimoto S."/>
            <person name="Aerts A.L."/>
            <person name="Choi C."/>
            <person name="Clum A."/>
            <person name="LaButti K.M."/>
            <person name="Lindquist E.A."/>
            <person name="Yee Ngan C."/>
            <person name="Ohm R.A."/>
            <person name="Salamov A.A."/>
            <person name="Grigoriev I.V."/>
            <person name="Spatafora J.W."/>
            <person name="Berbee M.L."/>
        </authorList>
    </citation>
    <scope>NUCLEOTIDE SEQUENCE [LARGE SCALE GENOMIC DNA]</scope>
    <source>
        <strain evidence="8 9">JEL478</strain>
    </source>
</reference>
<dbReference type="Gene3D" id="1.10.630.10">
    <property type="entry name" value="Cytochrome P450"/>
    <property type="match status" value="1"/>
</dbReference>
<dbReference type="InterPro" id="IPR002401">
    <property type="entry name" value="Cyt_P450_E_grp-I"/>
</dbReference>
<keyword evidence="9" id="KW-1185">Reference proteome</keyword>
<keyword evidence="4 5" id="KW-0408">Iron</keyword>
<dbReference type="PRINTS" id="PR00385">
    <property type="entry name" value="P450"/>
</dbReference>
<dbReference type="PANTHER" id="PTHR24305">
    <property type="entry name" value="CYTOCHROME P450"/>
    <property type="match status" value="1"/>
</dbReference>
<sequence>MSARIADLFTASNIAAAVVVFILSWYLVHLIDTLFLSPLNAIPGSKRELAIPLFNFAQTAKGRGNLRLREAHDQYGAIVRVAPDRISIADPEALNDFLKTNVLPKHKQTYEAVQHNGEAENIVGTRDPIFHKRVRRLLSPAFSIKYLANLEPQILEIYNILEKKIYAAPKDKNGFLTLDIFQELHYFASDVIGITAFGESFHLIENGQHPFPHAVRQWIQLLAIKTLLPVGRQLFDTYISGRSFQTQVAHIEHCISERRAQNERNETRTDILQWTLDQGKAGNLDEAEIKAMARAMLGAGSETTANTMAWGFAFLLQHREVLQKLRKELDEAFPDSGQPISLDKLKRLPYLDAVLHETLRLRSIASQIWREFPQDTDVVVRGKDGNPKSYRIPAGTMAYFSIYTSQTSSKVWLRGDEFYPERWLSESGEAIKEEEAYQYEDAGKLDEAQEAHWGKPVLCNKSAFMPFSLGARDCIGKNFAWNEMRVVYGHIIRRFDLEAGFDVTQSIPGADYMTWQIARPDGLPVKMRPRTA</sequence>
<dbReference type="EMBL" id="KQ965803">
    <property type="protein sequence ID" value="KXS11319.1"/>
    <property type="molecule type" value="Genomic_DNA"/>
</dbReference>
<name>A0A139A3S6_GONPJ</name>
<protein>
    <submittedName>
        <fullName evidence="8">Cytochrome P450</fullName>
    </submittedName>
</protein>
<dbReference type="GO" id="GO:0016705">
    <property type="term" value="F:oxidoreductase activity, acting on paired donors, with incorporation or reduction of molecular oxygen"/>
    <property type="evidence" value="ECO:0007669"/>
    <property type="project" value="InterPro"/>
</dbReference>
<dbReference type="InterPro" id="IPR036396">
    <property type="entry name" value="Cyt_P450_sf"/>
</dbReference>
<dbReference type="InterPro" id="IPR017972">
    <property type="entry name" value="Cyt_P450_CS"/>
</dbReference>
<dbReference type="PROSITE" id="PS00086">
    <property type="entry name" value="CYTOCHROME_P450"/>
    <property type="match status" value="1"/>
</dbReference>
<keyword evidence="7" id="KW-0472">Membrane</keyword>
<dbReference type="InterPro" id="IPR001128">
    <property type="entry name" value="Cyt_P450"/>
</dbReference>
<keyword evidence="5 6" id="KW-0349">Heme</keyword>
<feature type="transmembrane region" description="Helical" evidence="7">
    <location>
        <begin position="7"/>
        <end position="28"/>
    </location>
</feature>
<dbReference type="PANTHER" id="PTHR24305:SF166">
    <property type="entry name" value="CYTOCHROME P450 12A4, MITOCHONDRIAL-RELATED"/>
    <property type="match status" value="1"/>
</dbReference>
<comment type="similarity">
    <text evidence="2 6">Belongs to the cytochrome P450 family.</text>
</comment>
<dbReference type="Proteomes" id="UP000070544">
    <property type="component" value="Unassembled WGS sequence"/>
</dbReference>
<dbReference type="STRING" id="1344416.A0A139A3S6"/>
<dbReference type="GO" id="GO:0005506">
    <property type="term" value="F:iron ion binding"/>
    <property type="evidence" value="ECO:0007669"/>
    <property type="project" value="InterPro"/>
</dbReference>
<evidence type="ECO:0000313" key="9">
    <source>
        <dbReference type="Proteomes" id="UP000070544"/>
    </source>
</evidence>
<comment type="cofactor">
    <cofactor evidence="1 5">
        <name>heme</name>
        <dbReference type="ChEBI" id="CHEBI:30413"/>
    </cofactor>
</comment>
<dbReference type="GO" id="GO:0020037">
    <property type="term" value="F:heme binding"/>
    <property type="evidence" value="ECO:0007669"/>
    <property type="project" value="InterPro"/>
</dbReference>
<proteinExistence type="inferred from homology"/>
<accession>A0A139A3S6</accession>
<keyword evidence="7" id="KW-1133">Transmembrane helix</keyword>
<keyword evidence="7" id="KW-0812">Transmembrane</keyword>